<feature type="signal peptide" evidence="2">
    <location>
        <begin position="1"/>
        <end position="41"/>
    </location>
</feature>
<evidence type="ECO:0008006" key="5">
    <source>
        <dbReference type="Google" id="ProtNLM"/>
    </source>
</evidence>
<evidence type="ECO:0000313" key="3">
    <source>
        <dbReference type="EMBL" id="RAR75954.1"/>
    </source>
</evidence>
<evidence type="ECO:0000256" key="2">
    <source>
        <dbReference type="SAM" id="SignalP"/>
    </source>
</evidence>
<reference evidence="3 4" key="1">
    <citation type="submission" date="2018-06" db="EMBL/GenBank/DDBJ databases">
        <title>Genomic Encyclopedia of Archaeal and Bacterial Type Strains, Phase II (KMG-II): from individual species to whole genera.</title>
        <authorList>
            <person name="Goeker M."/>
        </authorList>
    </citation>
    <scope>NUCLEOTIDE SEQUENCE [LARGE SCALE GENOMIC DNA]</scope>
    <source>
        <strain evidence="3 4">CFPB 3232</strain>
    </source>
</reference>
<comment type="caution">
    <text evidence="3">The sequence shown here is derived from an EMBL/GenBank/DDBJ whole genome shotgun (WGS) entry which is preliminary data.</text>
</comment>
<protein>
    <recommendedName>
        <fullName evidence="5">Lipoprotein</fullName>
    </recommendedName>
</protein>
<dbReference type="RefSeq" id="WP_245951752.1">
    <property type="nucleotide sequence ID" value="NZ_QLTA01000059.1"/>
</dbReference>
<evidence type="ECO:0000313" key="4">
    <source>
        <dbReference type="Proteomes" id="UP000248856"/>
    </source>
</evidence>
<name>A0A328YRD7_9BURK</name>
<keyword evidence="4" id="KW-1185">Reference proteome</keyword>
<dbReference type="AlphaFoldDB" id="A0A328YRD7"/>
<gene>
    <name evidence="3" type="ORF">AX018_105927</name>
</gene>
<sequence>MLHRRPRTAHPAPARQGVRPSPARLLAALSACAMFAPLASAQGACASDGVPPPPALYERFISAECEACWREGPRHVPSPPALVLDWIVPGERGDEAPLSAAATPDARERLRQLGRPIPLGTDTHVAAPAPASPRSPGLRLAHGLPVNDYVGVTLALRPRAGMPAGAYRYTVVLAEHIPAGTEQTPVERFVVRGMLQGPWDVRGTARAASPVREIRPMRIPEGVQAERLFVAGWLKDPQGRIVTAARSRCAPEP</sequence>
<feature type="chain" id="PRO_5016265049" description="Lipoprotein" evidence="2">
    <location>
        <begin position="42"/>
        <end position="253"/>
    </location>
</feature>
<feature type="compositionally biased region" description="Low complexity" evidence="1">
    <location>
        <begin position="9"/>
        <end position="20"/>
    </location>
</feature>
<accession>A0A328YRD7</accession>
<dbReference type="EMBL" id="QLTA01000059">
    <property type="protein sequence ID" value="RAR75954.1"/>
    <property type="molecule type" value="Genomic_DNA"/>
</dbReference>
<organism evidence="3 4">
    <name type="scientific">Paracidovorax anthurii</name>
    <dbReference type="NCBI Taxonomy" id="78229"/>
    <lineage>
        <taxon>Bacteria</taxon>
        <taxon>Pseudomonadati</taxon>
        <taxon>Pseudomonadota</taxon>
        <taxon>Betaproteobacteria</taxon>
        <taxon>Burkholderiales</taxon>
        <taxon>Comamonadaceae</taxon>
        <taxon>Paracidovorax</taxon>
    </lineage>
</organism>
<dbReference type="Proteomes" id="UP000248856">
    <property type="component" value="Unassembled WGS sequence"/>
</dbReference>
<keyword evidence="2" id="KW-0732">Signal</keyword>
<proteinExistence type="predicted"/>
<evidence type="ECO:0000256" key="1">
    <source>
        <dbReference type="SAM" id="MobiDB-lite"/>
    </source>
</evidence>
<feature type="region of interest" description="Disordered" evidence="1">
    <location>
        <begin position="1"/>
        <end position="20"/>
    </location>
</feature>